<evidence type="ECO:0000256" key="6">
    <source>
        <dbReference type="SAM" id="MobiDB-lite"/>
    </source>
</evidence>
<dbReference type="InterPro" id="IPR046938">
    <property type="entry name" value="DNA_clamp_sf"/>
</dbReference>
<accession>A0A4V4HFV0</accession>
<keyword evidence="3" id="KW-0227">DNA damage</keyword>
<name>A0A4V4HFV0_DENBC</name>
<dbReference type="GO" id="GO:0000077">
    <property type="term" value="P:DNA damage checkpoint signaling"/>
    <property type="evidence" value="ECO:0007669"/>
    <property type="project" value="InterPro"/>
</dbReference>
<dbReference type="PRINTS" id="PR01245">
    <property type="entry name" value="RAD1REC1"/>
</dbReference>
<dbReference type="EMBL" id="ML179179">
    <property type="protein sequence ID" value="THU96335.1"/>
    <property type="molecule type" value="Genomic_DNA"/>
</dbReference>
<keyword evidence="8" id="KW-1185">Reference proteome</keyword>
<protein>
    <submittedName>
        <fullName evidence="7">Rad1-domain-containing protein</fullName>
    </submittedName>
</protein>
<sequence>MSQDESQPILQASLHDLRYFTTLLRGVHFPNIGVQRAVIKVTEKGLVVIVEEARSLLGTSYIFADVFNEWNYHPDISSNDQEQENEEQTPLQEQFHTIAFEIPLSTLIECLNIFGTAGGFGSTKSANKVRLRRTGEDSDDNNDDDANRSTGRSSRSTGRTLEHFFGGSDRTTSMRMTYIGPGYPLTLIIAEDSAGPTTTCEISTSDSEEHLDLPFDNDQMVLRIILKSSWLRDALSELDPSCEKITFIGNPPVVPDSNATAKQKMKARLEGKPIFRLEATGTFGSTEMDYPDDKEVLESFECVQPVRFSYRLALIARAARALQSSIKTSLRIDNEGLLSLQFLMPSPTSRHNARADNATSNFIEYRCLAIDED</sequence>
<gene>
    <name evidence="7" type="ORF">K435DRAFT_828895</name>
</gene>
<dbReference type="Pfam" id="PF02144">
    <property type="entry name" value="Rad1"/>
    <property type="match status" value="1"/>
</dbReference>
<evidence type="ECO:0000256" key="2">
    <source>
        <dbReference type="ARBA" id="ARBA00010991"/>
    </source>
</evidence>
<dbReference type="InterPro" id="IPR003021">
    <property type="entry name" value="Rad1_Rec1_Rad17"/>
</dbReference>
<feature type="region of interest" description="Disordered" evidence="6">
    <location>
        <begin position="131"/>
        <end position="166"/>
    </location>
</feature>
<dbReference type="GO" id="GO:0006281">
    <property type="term" value="P:DNA repair"/>
    <property type="evidence" value="ECO:0007669"/>
    <property type="project" value="UniProtKB-KW"/>
</dbReference>
<proteinExistence type="inferred from homology"/>
<evidence type="ECO:0000256" key="1">
    <source>
        <dbReference type="ARBA" id="ARBA00004123"/>
    </source>
</evidence>
<dbReference type="GO" id="GO:0030896">
    <property type="term" value="C:checkpoint clamp complex"/>
    <property type="evidence" value="ECO:0007669"/>
    <property type="project" value="TreeGrafter"/>
</dbReference>
<evidence type="ECO:0000313" key="8">
    <source>
        <dbReference type="Proteomes" id="UP000297245"/>
    </source>
</evidence>
<evidence type="ECO:0000313" key="7">
    <source>
        <dbReference type="EMBL" id="THU96335.1"/>
    </source>
</evidence>
<dbReference type="Proteomes" id="UP000297245">
    <property type="component" value="Unassembled WGS sequence"/>
</dbReference>
<comment type="similarity">
    <text evidence="2">Belongs to the rad1 family.</text>
</comment>
<feature type="compositionally biased region" description="Low complexity" evidence="6">
    <location>
        <begin position="148"/>
        <end position="159"/>
    </location>
</feature>
<evidence type="ECO:0000256" key="5">
    <source>
        <dbReference type="ARBA" id="ARBA00023242"/>
    </source>
</evidence>
<organism evidence="7 8">
    <name type="scientific">Dendrothele bispora (strain CBS 962.96)</name>
    <dbReference type="NCBI Taxonomy" id="1314807"/>
    <lineage>
        <taxon>Eukaryota</taxon>
        <taxon>Fungi</taxon>
        <taxon>Dikarya</taxon>
        <taxon>Basidiomycota</taxon>
        <taxon>Agaricomycotina</taxon>
        <taxon>Agaricomycetes</taxon>
        <taxon>Agaricomycetidae</taxon>
        <taxon>Agaricales</taxon>
        <taxon>Agaricales incertae sedis</taxon>
        <taxon>Dendrothele</taxon>
    </lineage>
</organism>
<reference evidence="7 8" key="1">
    <citation type="journal article" date="2019" name="Nat. Ecol. Evol.">
        <title>Megaphylogeny resolves global patterns of mushroom evolution.</title>
        <authorList>
            <person name="Varga T."/>
            <person name="Krizsan K."/>
            <person name="Foldi C."/>
            <person name="Dima B."/>
            <person name="Sanchez-Garcia M."/>
            <person name="Sanchez-Ramirez S."/>
            <person name="Szollosi G.J."/>
            <person name="Szarkandi J.G."/>
            <person name="Papp V."/>
            <person name="Albert L."/>
            <person name="Andreopoulos W."/>
            <person name="Angelini C."/>
            <person name="Antonin V."/>
            <person name="Barry K.W."/>
            <person name="Bougher N.L."/>
            <person name="Buchanan P."/>
            <person name="Buyck B."/>
            <person name="Bense V."/>
            <person name="Catcheside P."/>
            <person name="Chovatia M."/>
            <person name="Cooper J."/>
            <person name="Damon W."/>
            <person name="Desjardin D."/>
            <person name="Finy P."/>
            <person name="Geml J."/>
            <person name="Haridas S."/>
            <person name="Hughes K."/>
            <person name="Justo A."/>
            <person name="Karasinski D."/>
            <person name="Kautmanova I."/>
            <person name="Kiss B."/>
            <person name="Kocsube S."/>
            <person name="Kotiranta H."/>
            <person name="LaButti K.M."/>
            <person name="Lechner B.E."/>
            <person name="Liimatainen K."/>
            <person name="Lipzen A."/>
            <person name="Lukacs Z."/>
            <person name="Mihaltcheva S."/>
            <person name="Morgado L.N."/>
            <person name="Niskanen T."/>
            <person name="Noordeloos M.E."/>
            <person name="Ohm R.A."/>
            <person name="Ortiz-Santana B."/>
            <person name="Ovrebo C."/>
            <person name="Racz N."/>
            <person name="Riley R."/>
            <person name="Savchenko A."/>
            <person name="Shiryaev A."/>
            <person name="Soop K."/>
            <person name="Spirin V."/>
            <person name="Szebenyi C."/>
            <person name="Tomsovsky M."/>
            <person name="Tulloss R.E."/>
            <person name="Uehling J."/>
            <person name="Grigoriev I.V."/>
            <person name="Vagvolgyi C."/>
            <person name="Papp T."/>
            <person name="Martin F.M."/>
            <person name="Miettinen O."/>
            <person name="Hibbett D.S."/>
            <person name="Nagy L.G."/>
        </authorList>
    </citation>
    <scope>NUCLEOTIDE SEQUENCE [LARGE SCALE GENOMIC DNA]</scope>
    <source>
        <strain evidence="7 8">CBS 962.96</strain>
    </source>
</reference>
<evidence type="ECO:0000256" key="3">
    <source>
        <dbReference type="ARBA" id="ARBA00022763"/>
    </source>
</evidence>
<dbReference type="SUPFAM" id="SSF55979">
    <property type="entry name" value="DNA clamp"/>
    <property type="match status" value="1"/>
</dbReference>
<evidence type="ECO:0000256" key="4">
    <source>
        <dbReference type="ARBA" id="ARBA00023204"/>
    </source>
</evidence>
<dbReference type="Gene3D" id="3.70.10.10">
    <property type="match status" value="2"/>
</dbReference>
<keyword evidence="5" id="KW-0539">Nucleus</keyword>
<dbReference type="PANTHER" id="PTHR10870">
    <property type="entry name" value="CELL CYCLE CHECKPOINT PROTEIN RAD1"/>
    <property type="match status" value="1"/>
</dbReference>
<dbReference type="OrthoDB" id="337581at2759"/>
<keyword evidence="4" id="KW-0234">DNA repair</keyword>
<dbReference type="AlphaFoldDB" id="A0A4V4HFV0"/>
<dbReference type="PANTHER" id="PTHR10870:SF0">
    <property type="entry name" value="CELL CYCLE CHECKPOINT PROTEIN RAD1"/>
    <property type="match status" value="1"/>
</dbReference>
<comment type="subcellular location">
    <subcellularLocation>
        <location evidence="1">Nucleus</location>
    </subcellularLocation>
</comment>